<accession>A0A9D3RWB1</accession>
<feature type="region of interest" description="Disordered" evidence="1">
    <location>
        <begin position="24"/>
        <end position="129"/>
    </location>
</feature>
<feature type="compositionally biased region" description="Polar residues" evidence="1">
    <location>
        <begin position="60"/>
        <end position="72"/>
    </location>
</feature>
<keyword evidence="5" id="KW-1185">Reference proteome</keyword>
<feature type="signal peptide" evidence="3">
    <location>
        <begin position="1"/>
        <end position="24"/>
    </location>
</feature>
<comment type="caution">
    <text evidence="4">The sequence shown here is derived from an EMBL/GenBank/DDBJ whole genome shotgun (WGS) entry which is preliminary data.</text>
</comment>
<feature type="transmembrane region" description="Helical" evidence="2">
    <location>
        <begin position="175"/>
        <end position="194"/>
    </location>
</feature>
<name>A0A9D3RWB1_ANGAN</name>
<evidence type="ECO:0000313" key="4">
    <source>
        <dbReference type="EMBL" id="KAG5845490.1"/>
    </source>
</evidence>
<dbReference type="Proteomes" id="UP001044222">
    <property type="component" value="Chromosome 7"/>
</dbReference>
<keyword evidence="2" id="KW-1133">Transmembrane helix</keyword>
<keyword evidence="2" id="KW-0812">Transmembrane</keyword>
<feature type="chain" id="PRO_5039279048" evidence="3">
    <location>
        <begin position="25"/>
        <end position="244"/>
    </location>
</feature>
<evidence type="ECO:0000256" key="2">
    <source>
        <dbReference type="SAM" id="Phobius"/>
    </source>
</evidence>
<feature type="compositionally biased region" description="Low complexity" evidence="1">
    <location>
        <begin position="38"/>
        <end position="52"/>
    </location>
</feature>
<keyword evidence="2" id="KW-0472">Membrane</keyword>
<dbReference type="AlphaFoldDB" id="A0A9D3RWB1"/>
<evidence type="ECO:0000256" key="1">
    <source>
        <dbReference type="SAM" id="MobiDB-lite"/>
    </source>
</evidence>
<gene>
    <name evidence="4" type="ORF">ANANG_G00139690</name>
</gene>
<sequence>MKTAGLPCLLLLLSLLLIRTESNATDPPPSTVPGPGGQSTPTTTPNNNTTTDIGGGKPDSNATSSVTQTGSTLKPEDSPKTKPTDAATVTSAPGSTLETAPMTTPSANETGQIEGNDGQTENMTNSADLPDTTITRKRWQAKGDRTHYGRTKVLWSTPAPKPDSMMPKSSGDKKMLWILLPVLGVLVAGVIFVLKKYTKGHGGTGTAENGTENASFQSRSESNKDGVMLLGVKTSEGEGNAAAR</sequence>
<dbReference type="EMBL" id="JAFIRN010000007">
    <property type="protein sequence ID" value="KAG5845490.1"/>
    <property type="molecule type" value="Genomic_DNA"/>
</dbReference>
<protein>
    <submittedName>
        <fullName evidence="4">Uncharacterized protein</fullName>
    </submittedName>
</protein>
<evidence type="ECO:0000256" key="3">
    <source>
        <dbReference type="SAM" id="SignalP"/>
    </source>
</evidence>
<feature type="compositionally biased region" description="Polar residues" evidence="1">
    <location>
        <begin position="87"/>
        <end position="127"/>
    </location>
</feature>
<organism evidence="4 5">
    <name type="scientific">Anguilla anguilla</name>
    <name type="common">European freshwater eel</name>
    <name type="synonym">Muraena anguilla</name>
    <dbReference type="NCBI Taxonomy" id="7936"/>
    <lineage>
        <taxon>Eukaryota</taxon>
        <taxon>Metazoa</taxon>
        <taxon>Chordata</taxon>
        <taxon>Craniata</taxon>
        <taxon>Vertebrata</taxon>
        <taxon>Euteleostomi</taxon>
        <taxon>Actinopterygii</taxon>
        <taxon>Neopterygii</taxon>
        <taxon>Teleostei</taxon>
        <taxon>Anguilliformes</taxon>
        <taxon>Anguillidae</taxon>
        <taxon>Anguilla</taxon>
    </lineage>
</organism>
<feature type="region of interest" description="Disordered" evidence="1">
    <location>
        <begin position="200"/>
        <end position="244"/>
    </location>
</feature>
<reference evidence="4" key="1">
    <citation type="submission" date="2021-01" db="EMBL/GenBank/DDBJ databases">
        <title>A chromosome-scale assembly of European eel, Anguilla anguilla.</title>
        <authorList>
            <person name="Henkel C."/>
            <person name="Jong-Raadsen S.A."/>
            <person name="Dufour S."/>
            <person name="Weltzien F.-A."/>
            <person name="Palstra A.P."/>
            <person name="Pelster B."/>
            <person name="Spaink H.P."/>
            <person name="Van Den Thillart G.E."/>
            <person name="Jansen H."/>
            <person name="Zahm M."/>
            <person name="Klopp C."/>
            <person name="Cedric C."/>
            <person name="Louis A."/>
            <person name="Berthelot C."/>
            <person name="Parey E."/>
            <person name="Roest Crollius H."/>
            <person name="Montfort J."/>
            <person name="Robinson-Rechavi M."/>
            <person name="Bucao C."/>
            <person name="Bouchez O."/>
            <person name="Gislard M."/>
            <person name="Lluch J."/>
            <person name="Milhes M."/>
            <person name="Lampietro C."/>
            <person name="Lopez Roques C."/>
            <person name="Donnadieu C."/>
            <person name="Braasch I."/>
            <person name="Desvignes T."/>
            <person name="Postlethwait J."/>
            <person name="Bobe J."/>
            <person name="Guiguen Y."/>
            <person name="Dirks R."/>
        </authorList>
    </citation>
    <scope>NUCLEOTIDE SEQUENCE</scope>
    <source>
        <strain evidence="4">Tag_6206</strain>
        <tissue evidence="4">Liver</tissue>
    </source>
</reference>
<keyword evidence="3" id="KW-0732">Signal</keyword>
<evidence type="ECO:0000313" key="5">
    <source>
        <dbReference type="Proteomes" id="UP001044222"/>
    </source>
</evidence>
<feature type="compositionally biased region" description="Basic and acidic residues" evidence="1">
    <location>
        <begin position="74"/>
        <end position="83"/>
    </location>
</feature>
<proteinExistence type="predicted"/>